<dbReference type="PROSITE" id="PS50157">
    <property type="entry name" value="ZINC_FINGER_C2H2_2"/>
    <property type="match status" value="12"/>
</dbReference>
<feature type="region of interest" description="Disordered" evidence="13">
    <location>
        <begin position="462"/>
        <end position="497"/>
    </location>
</feature>
<dbReference type="FunFam" id="3.30.160.60:FF:000446">
    <property type="entry name" value="Zinc finger protein"/>
    <property type="match status" value="2"/>
</dbReference>
<dbReference type="InterPro" id="IPR013087">
    <property type="entry name" value="Znf_C2H2_type"/>
</dbReference>
<evidence type="ECO:0000256" key="2">
    <source>
        <dbReference type="ARBA" id="ARBA00004906"/>
    </source>
</evidence>
<dbReference type="Proteomes" id="UP000694427">
    <property type="component" value="Unplaced"/>
</dbReference>
<dbReference type="Gene3D" id="3.30.160.60">
    <property type="entry name" value="Classic Zinc Finger"/>
    <property type="match status" value="12"/>
</dbReference>
<keyword evidence="9" id="KW-0238">DNA-binding</keyword>
<protein>
    <recommendedName>
        <fullName evidence="14">C2H2-type domain-containing protein</fullName>
    </recommendedName>
</protein>
<feature type="domain" description="C2H2-type" evidence="14">
    <location>
        <begin position="82"/>
        <end position="109"/>
    </location>
</feature>
<dbReference type="FunFam" id="3.30.160.60:FF:000325">
    <property type="entry name" value="ZFP90 zinc finger protein"/>
    <property type="match status" value="1"/>
</dbReference>
<feature type="domain" description="C2H2-type" evidence="14">
    <location>
        <begin position="327"/>
        <end position="354"/>
    </location>
</feature>
<dbReference type="InterPro" id="IPR036236">
    <property type="entry name" value="Znf_C2H2_sf"/>
</dbReference>
<dbReference type="GO" id="GO:0005634">
    <property type="term" value="C:nucleus"/>
    <property type="evidence" value="ECO:0007669"/>
    <property type="project" value="UniProtKB-SubCell"/>
</dbReference>
<feature type="compositionally biased region" description="Basic and acidic residues" evidence="13">
    <location>
        <begin position="478"/>
        <end position="497"/>
    </location>
</feature>
<dbReference type="SUPFAM" id="SSF57667">
    <property type="entry name" value="beta-beta-alpha zinc fingers"/>
    <property type="match status" value="6"/>
</dbReference>
<evidence type="ECO:0000259" key="14">
    <source>
        <dbReference type="PROSITE" id="PS50157"/>
    </source>
</evidence>
<dbReference type="Pfam" id="PF00096">
    <property type="entry name" value="zf-C2H2"/>
    <property type="match status" value="5"/>
</dbReference>
<dbReference type="PANTHER" id="PTHR24376">
    <property type="entry name" value="ZINC FINGER PROTEIN"/>
    <property type="match status" value="1"/>
</dbReference>
<dbReference type="PANTHER" id="PTHR24376:SF235">
    <property type="entry name" value="C2H2-TYPE DOMAIN-CONTAINING PROTEIN"/>
    <property type="match status" value="1"/>
</dbReference>
<feature type="domain" description="C2H2-type" evidence="14">
    <location>
        <begin position="355"/>
        <end position="382"/>
    </location>
</feature>
<feature type="domain" description="C2H2-type" evidence="14">
    <location>
        <begin position="169"/>
        <end position="196"/>
    </location>
</feature>
<reference evidence="15" key="1">
    <citation type="submission" date="2025-08" db="UniProtKB">
        <authorList>
            <consortium name="Ensembl"/>
        </authorList>
    </citation>
    <scope>IDENTIFICATION</scope>
</reference>
<feature type="domain" description="C2H2-type" evidence="14">
    <location>
        <begin position="547"/>
        <end position="574"/>
    </location>
</feature>
<feature type="domain" description="C2H2-type" evidence="14">
    <location>
        <begin position="1040"/>
        <end position="1063"/>
    </location>
</feature>
<evidence type="ECO:0000256" key="3">
    <source>
        <dbReference type="ARBA" id="ARBA00022723"/>
    </source>
</evidence>
<evidence type="ECO:0000256" key="4">
    <source>
        <dbReference type="ARBA" id="ARBA00022737"/>
    </source>
</evidence>
<feature type="domain" description="C2H2-type" evidence="14">
    <location>
        <begin position="1012"/>
        <end position="1039"/>
    </location>
</feature>
<evidence type="ECO:0000313" key="15">
    <source>
        <dbReference type="Ensembl" id="ENSCCRP00010065817.1"/>
    </source>
</evidence>
<accession>A0A8C1LRE6</accession>
<sequence>MLNISSQMSAQMQLSLLDEEGLDLQTGLTSAYSSKCSDGQWMEKKQEFEKAQEPIVTTQCVDNDVNAKVVQNKNHNGNKRVYECPVCLKRFGAPSKLKRHCLIHTDQRPFQCSICCRAFRERSHLKVHIRTHTNSSSADAVTTAGKRIFPVSKSSDHMCTLQLKKKSGYQCEICLKKFSFPSKLTRHLFVHFDDKAYTCTICRKSFKQACYLHKHLKVHTGERNGNSRSCSVPQKHGAKSSTPGAFECTNNCRLDSGNVCLPQILDSLETKRREKPECRSKLNQNVQFIESNSSTVENKNPDTLKHAEVQITTSSPIDLKHTHKGMHRCSICLKNFQYPSKLTRHILSHTDIRPFKCHVCLKSFQFRWHLQCHVRIHKKKGQNIIADHLEQDRTVSFSNAVKSEEKEVQISLQDGAEDSATVHQDQNMVKENMMNQKLSGDCSDSGVYLRVSLLNEGRFDLPTEQSSGYSPKPSEGQWMEKNKESAKEKEGSVTTPNEDKNVNVKVLQRKNSNVNQKLYDCPVCHKQFGAPSELKRHCLIHTNRRPFQCSLCCRAFRERSHLKVPIRTHTNPVKRRTRSLHSYKDSVPCNRASKSKLKPSPKQLTAQDDTKSTYKEMSTVHQDQNMGTENMASQKICGDCNDSGVHLPASFLNEGDWARHTELISAYSSNNSEGQWMEEIQKSEEEQEASVTTQTEDNDVNSKVLQSKNSNGSKRVYDCPVCHKWFGAPSELKRHCLIHTNQRPFQCSICCRVFRERSHLKVHMKTHNVPVKRRTPSLQSCRDNRVSCNRASKSELKPSLKYLTAHNDTTSTNKQTSTRQQDQNVLIENMLSQKMSGGCSDSSVYLSKSTSPLENVENNKSVWGLTHKTDILLDGKKASDVVPFGRVSDCPPKTDSSLRHCAPESRTEVEWAHHMDDIEDCVFVDSDTVVTQCVPDSYEPSSCQYHQKPDVPRHPEVVVELEDFEDPGECFSKPPHDLPFCPDCCQSFRTIRNLYAHNCANRYPEGEMKKFHQCDICFKFFNAPSKLKRHYVTHTGQRLFHCTQCQRSFTQAHHLKTHMLSHR</sequence>
<comment type="subcellular location">
    <subcellularLocation>
        <location evidence="1">Nucleus</location>
    </subcellularLocation>
</comment>
<keyword evidence="10" id="KW-0804">Transcription</keyword>
<evidence type="ECO:0000256" key="11">
    <source>
        <dbReference type="ARBA" id="ARBA00023242"/>
    </source>
</evidence>
<keyword evidence="6" id="KW-0833">Ubl conjugation pathway</keyword>
<name>A0A8C1LRE6_CYPCA</name>
<feature type="domain" description="C2H2-type" evidence="14">
    <location>
        <begin position="745"/>
        <end position="767"/>
    </location>
</feature>
<dbReference type="GO" id="GO:0008270">
    <property type="term" value="F:zinc ion binding"/>
    <property type="evidence" value="ECO:0007669"/>
    <property type="project" value="UniProtKB-KW"/>
</dbReference>
<proteinExistence type="predicted"/>
<dbReference type="PROSITE" id="PS00028">
    <property type="entry name" value="ZINC_FINGER_C2H2_1"/>
    <property type="match status" value="11"/>
</dbReference>
<dbReference type="FunFam" id="3.30.160.60:FF:000100">
    <property type="entry name" value="Zinc finger 45-like"/>
    <property type="match status" value="1"/>
</dbReference>
<evidence type="ECO:0000313" key="16">
    <source>
        <dbReference type="Proteomes" id="UP000694427"/>
    </source>
</evidence>
<evidence type="ECO:0000256" key="12">
    <source>
        <dbReference type="PROSITE-ProRule" id="PRU00042"/>
    </source>
</evidence>
<feature type="domain" description="C2H2-type" evidence="14">
    <location>
        <begin position="197"/>
        <end position="224"/>
    </location>
</feature>
<feature type="domain" description="C2H2-type" evidence="14">
    <location>
        <begin position="110"/>
        <end position="137"/>
    </location>
</feature>
<feature type="region of interest" description="Disordered" evidence="13">
    <location>
        <begin position="573"/>
        <end position="613"/>
    </location>
</feature>
<evidence type="ECO:0000256" key="8">
    <source>
        <dbReference type="ARBA" id="ARBA00023015"/>
    </source>
</evidence>
<evidence type="ECO:0000256" key="10">
    <source>
        <dbReference type="ARBA" id="ARBA00023163"/>
    </source>
</evidence>
<feature type="domain" description="C2H2-type" evidence="14">
    <location>
        <begin position="519"/>
        <end position="546"/>
    </location>
</feature>
<keyword evidence="5 12" id="KW-0863">Zinc-finger</keyword>
<evidence type="ECO:0000256" key="7">
    <source>
        <dbReference type="ARBA" id="ARBA00022833"/>
    </source>
</evidence>
<keyword evidence="4" id="KW-0677">Repeat</keyword>
<dbReference type="GO" id="GO:0001228">
    <property type="term" value="F:DNA-binding transcription activator activity, RNA polymerase II-specific"/>
    <property type="evidence" value="ECO:0007669"/>
    <property type="project" value="TreeGrafter"/>
</dbReference>
<evidence type="ECO:0000256" key="9">
    <source>
        <dbReference type="ARBA" id="ARBA00023125"/>
    </source>
</evidence>
<feature type="compositionally biased region" description="Polar residues" evidence="13">
    <location>
        <begin position="689"/>
        <end position="712"/>
    </location>
</feature>
<keyword evidence="8" id="KW-0805">Transcription regulation</keyword>
<keyword evidence="16" id="KW-1185">Reference proteome</keyword>
<comment type="pathway">
    <text evidence="2">Protein modification; protein ubiquitination.</text>
</comment>
<evidence type="ECO:0000256" key="1">
    <source>
        <dbReference type="ARBA" id="ARBA00004123"/>
    </source>
</evidence>
<reference evidence="15" key="2">
    <citation type="submission" date="2025-09" db="UniProtKB">
        <authorList>
            <consortium name="Ensembl"/>
        </authorList>
    </citation>
    <scope>IDENTIFICATION</scope>
</reference>
<dbReference type="Ensembl" id="ENSCCRT00010072489.1">
    <property type="protein sequence ID" value="ENSCCRP00010065817.1"/>
    <property type="gene ID" value="ENSCCRG00010028252.1"/>
</dbReference>
<dbReference type="FunFam" id="3.30.160.60:FF:002212">
    <property type="entry name" value="Zinc finger protein 672"/>
    <property type="match status" value="1"/>
</dbReference>
<feature type="domain" description="C2H2-type" evidence="14">
    <location>
        <begin position="717"/>
        <end position="744"/>
    </location>
</feature>
<dbReference type="AlphaFoldDB" id="A0A8C1LRE6"/>
<feature type="region of interest" description="Disordered" evidence="13">
    <location>
        <begin position="674"/>
        <end position="712"/>
    </location>
</feature>
<organism evidence="15 16">
    <name type="scientific">Cyprinus carpio</name>
    <name type="common">Common carp</name>
    <dbReference type="NCBI Taxonomy" id="7962"/>
    <lineage>
        <taxon>Eukaryota</taxon>
        <taxon>Metazoa</taxon>
        <taxon>Chordata</taxon>
        <taxon>Craniata</taxon>
        <taxon>Vertebrata</taxon>
        <taxon>Euteleostomi</taxon>
        <taxon>Actinopterygii</taxon>
        <taxon>Neopterygii</taxon>
        <taxon>Teleostei</taxon>
        <taxon>Ostariophysi</taxon>
        <taxon>Cypriniformes</taxon>
        <taxon>Cyprinidae</taxon>
        <taxon>Cyprininae</taxon>
        <taxon>Cyprinus</taxon>
    </lineage>
</organism>
<keyword evidence="11" id="KW-0539">Nucleus</keyword>
<keyword evidence="7" id="KW-0862">Zinc</keyword>
<dbReference type="GO" id="GO:0000978">
    <property type="term" value="F:RNA polymerase II cis-regulatory region sequence-specific DNA binding"/>
    <property type="evidence" value="ECO:0007669"/>
    <property type="project" value="TreeGrafter"/>
</dbReference>
<evidence type="ECO:0000256" key="6">
    <source>
        <dbReference type="ARBA" id="ARBA00022786"/>
    </source>
</evidence>
<evidence type="ECO:0000256" key="5">
    <source>
        <dbReference type="ARBA" id="ARBA00022771"/>
    </source>
</evidence>
<dbReference type="SMART" id="SM00355">
    <property type="entry name" value="ZnF_C2H2"/>
    <property type="match status" value="12"/>
</dbReference>
<keyword evidence="3" id="KW-0479">Metal-binding</keyword>
<evidence type="ECO:0000256" key="13">
    <source>
        <dbReference type="SAM" id="MobiDB-lite"/>
    </source>
</evidence>